<proteinExistence type="predicted"/>
<dbReference type="PANTHER" id="PTHR43405:SF1">
    <property type="entry name" value="GLYCOSYL HYDROLASE DIGH"/>
    <property type="match status" value="1"/>
</dbReference>
<dbReference type="Pfam" id="PF02638">
    <property type="entry name" value="GHL10"/>
    <property type="match status" value="1"/>
</dbReference>
<name>A0A4Z0V884_9BACT</name>
<dbReference type="GeneID" id="82148531"/>
<dbReference type="EMBL" id="SJSA01000001">
    <property type="protein sequence ID" value="TGG39520.1"/>
    <property type="molecule type" value="Genomic_DNA"/>
</dbReference>
<organism evidence="4 5">
    <name type="scientific">Duncaniella freteri</name>
    <dbReference type="NCBI Taxonomy" id="2530391"/>
    <lineage>
        <taxon>Bacteria</taxon>
        <taxon>Pseudomonadati</taxon>
        <taxon>Bacteroidota</taxon>
        <taxon>Bacteroidia</taxon>
        <taxon>Bacteroidales</taxon>
        <taxon>Muribaculaceae</taxon>
        <taxon>Duncaniella</taxon>
    </lineage>
</organism>
<dbReference type="InterPro" id="IPR052177">
    <property type="entry name" value="Divisome_Glycosyl_Hydrolase"/>
</dbReference>
<keyword evidence="1 2" id="KW-0732">Signal</keyword>
<dbReference type="InterPro" id="IPR017853">
    <property type="entry name" value="GH"/>
</dbReference>
<accession>A0A4Z0V884</accession>
<dbReference type="Gene3D" id="3.20.20.80">
    <property type="entry name" value="Glycosidases"/>
    <property type="match status" value="1"/>
</dbReference>
<evidence type="ECO:0000256" key="1">
    <source>
        <dbReference type="ARBA" id="ARBA00022729"/>
    </source>
</evidence>
<dbReference type="RefSeq" id="WP_135470133.1">
    <property type="nucleotide sequence ID" value="NZ_CASJDB010000023.1"/>
</dbReference>
<keyword evidence="5" id="KW-1185">Reference proteome</keyword>
<dbReference type="SUPFAM" id="SSF51445">
    <property type="entry name" value="(Trans)glycosidases"/>
    <property type="match status" value="1"/>
</dbReference>
<protein>
    <recommendedName>
        <fullName evidence="3">Glycosyl hydrolase-like 10 domain-containing protein</fullName>
    </recommendedName>
</protein>
<feature type="signal peptide" evidence="2">
    <location>
        <begin position="1"/>
        <end position="27"/>
    </location>
</feature>
<dbReference type="Proteomes" id="UP000297635">
    <property type="component" value="Unassembled WGS sequence"/>
</dbReference>
<dbReference type="PANTHER" id="PTHR43405">
    <property type="entry name" value="GLYCOSYL HYDROLASE DIGH"/>
    <property type="match status" value="1"/>
</dbReference>
<gene>
    <name evidence="4" type="ORF">EZ315_01925</name>
</gene>
<sequence length="502" mass="57122">MKSIAPLFSLKNIVLSLLFMSMAASVAASPKREMRGVWIATVWGIDWPSKQGVSENIRHQQQQQLSDILDRCKQMNLTTVCFQVRGMADVMFRSELEPWSSFVSGKRGTDPGWDPLEWVTAECHRRGLECYAWVNPFRWSSGTDYSSPQDKKWKDNGWLLSHGKYTVFNPGLEEARQHIVDICREIVEGYDIDGLIFDDYFYPNRIPETSDAPDYHLYRNESPWMTFGDWRRANIHKAIADVKSMISDTKPYVRFGISPAGVAGKDETSAAKWGAECVNVKASDWQYKEIYSDPLGMMYQGTVDFVSPQIYWPTTHDTAPYIPLAKWWYSTANMYGSHLYTSVTLERINTGSLAEHRRDLERQIDCNRRSNIDGNQGIMIYSAKFLPKVSHTLSGELFAYPSLTPAIKSAEETTEPPRNLKLRHGSLSWHPINGVRRYTVYAVPDEVSILEAMDENGDGIDGAFLIGVTYEPRYEVGTEKGYRYAVCAYSGFSTEGTPAWLD</sequence>
<evidence type="ECO:0000313" key="5">
    <source>
        <dbReference type="Proteomes" id="UP000297635"/>
    </source>
</evidence>
<dbReference type="AlphaFoldDB" id="A0A4Z0V884"/>
<evidence type="ECO:0000313" key="4">
    <source>
        <dbReference type="EMBL" id="TGG39520.1"/>
    </source>
</evidence>
<feature type="domain" description="Glycosyl hydrolase-like 10" evidence="3">
    <location>
        <begin position="33"/>
        <end position="351"/>
    </location>
</feature>
<comment type="caution">
    <text evidence="4">The sequence shown here is derived from an EMBL/GenBank/DDBJ whole genome shotgun (WGS) entry which is preliminary data.</text>
</comment>
<evidence type="ECO:0000256" key="2">
    <source>
        <dbReference type="SAM" id="SignalP"/>
    </source>
</evidence>
<reference evidence="4 5" key="1">
    <citation type="submission" date="2019-02" db="EMBL/GenBank/DDBJ databases">
        <title>Isolation and identification of novel species under the genus Muribaculum.</title>
        <authorList>
            <person name="Miyake S."/>
            <person name="Ding Y."/>
            <person name="Low A."/>
            <person name="Soh M."/>
            <person name="Seedorf H."/>
        </authorList>
    </citation>
    <scope>NUCLEOTIDE SEQUENCE [LARGE SCALE GENOMIC DNA]</scope>
    <source>
        <strain evidence="4 5">TLL-A3</strain>
    </source>
</reference>
<evidence type="ECO:0000259" key="3">
    <source>
        <dbReference type="Pfam" id="PF02638"/>
    </source>
</evidence>
<feature type="chain" id="PRO_5021402777" description="Glycosyl hydrolase-like 10 domain-containing protein" evidence="2">
    <location>
        <begin position="28"/>
        <end position="502"/>
    </location>
</feature>
<dbReference type="InterPro" id="IPR003790">
    <property type="entry name" value="GHL10"/>
</dbReference>